<dbReference type="SUPFAM" id="SSF56672">
    <property type="entry name" value="DNA/RNA polymerases"/>
    <property type="match status" value="1"/>
</dbReference>
<dbReference type="InterPro" id="IPR054722">
    <property type="entry name" value="PolX-like_BBD"/>
</dbReference>
<keyword evidence="4" id="KW-1185">Reference proteome</keyword>
<protein>
    <submittedName>
        <fullName evidence="3">Retrovirus-related pol polyprotein from transposon TNT 1-94</fullName>
    </submittedName>
</protein>
<dbReference type="SUPFAM" id="SSF53098">
    <property type="entry name" value="Ribonuclease H-like"/>
    <property type="match status" value="1"/>
</dbReference>
<reference evidence="3" key="1">
    <citation type="journal article" date="2022" name="Int. J. Mol. Sci.">
        <title>Draft Genome of Tanacetum Coccineum: Genomic Comparison of Closely Related Tanacetum-Family Plants.</title>
        <authorList>
            <person name="Yamashiro T."/>
            <person name="Shiraishi A."/>
            <person name="Nakayama K."/>
            <person name="Satake H."/>
        </authorList>
    </citation>
    <scope>NUCLEOTIDE SEQUENCE</scope>
</reference>
<dbReference type="Pfam" id="PF22936">
    <property type="entry name" value="Pol_BBD"/>
    <property type="match status" value="1"/>
</dbReference>
<dbReference type="CDD" id="cd09272">
    <property type="entry name" value="RNase_HI_RT_Ty1"/>
    <property type="match status" value="2"/>
</dbReference>
<comment type="caution">
    <text evidence="3">The sequence shown here is derived from an EMBL/GenBank/DDBJ whole genome shotgun (WGS) entry which is preliminary data.</text>
</comment>
<dbReference type="Gene3D" id="3.30.420.10">
    <property type="entry name" value="Ribonuclease H-like superfamily/Ribonuclease H"/>
    <property type="match status" value="1"/>
</dbReference>
<sequence>MKPKADIGVFIGYSETSTGFRIYNRRTKMIMETIHVKFDELTAMASEHDCLEPELQRFNNHNSSAEPMNTPSKEDLDNLFGPMFEEYFEKTSSDTTINSAAQPTQVHEDSSSTSSIFVDAHEAPPVVTTSDEQTSPISLTEADEFNQEDSADFDGNAQFVPYNPPSREEIESSTTALEPSNVQNFHQVQPSTHIWTKDHPLDQVIGDPSKPIMTRQRLHTDSEVCMYALTVSTIEPKNIKEAMADHKGKNIIALKWLWKNKCDAENIMVRNKTQEGIDIAYVAHENTIFQMDVKKDFLNGPLKEEVYVSQPEGFIDPKFPDHKHGLDECISMSTPMATERLDVDLQGTPTDQTTYHRMIGGLMYLTANRPDIAFATFYPKDYRFELIAYSNADHSGCKDDCKSTSGRLQFLGGKLMSWSSKKQDCTAISTAEAEYVSLSACCAQVILMRTQLLDYEYKYNQILMYCDSKSAIAVSCNPIQHSKTKHIDIRYHFIKEHVEKGTVEIYFVGQECQLVDLFTKARFQKKLEFLVHRIDQMRRWEDVVIRRQLGPKEETPKNNDLGGDIKREVSIVALLNHPNVMTHETARGAKMGVSGVLLQSQDSQKGNHLLISCVAAVETQNVTRVVLPCLCFVCADALLPQKNGWVKMATAADLLLWKDKKVSGGILDDPSCLRTSPLTMTESKVLSSQTRFKGWANGFNVGSRTENSILVQIFQVAHLRVSTLPSPSILSIKELGVRLHGYLLKIRKIIFVRTSPEMVPLDGYLVLIADFSAAGAVNLALKMKQDMIIKNLDLKLMIDAMIRDFLYPSWWKELSKETSSKILPCGDGSYWKSSSESTSFKKSLRCWFGSSDQSSWNEHLFYTNQMVSRIEELVEIILFIVDSGCSKHMTGNLKLLSNFVEKFMGTVKFRNDQIALILGYGDLVQGKGNFLLTGSRGSDLYSITLQDTTTPNLIYLMAKATLSQAWLWHRCLSHLNFDSINLLSKNDIVIGLPKLKFIKDHLCSSCELGKAKRKSFKTKTTPSSKIWLQILHMDLCGPMRVESFNGKKYVLVIVDDYSRYTWTNFLRSKDETPGVLINFLKLVQRGLHAQGYFTLSRAYRVYNKRTRVVVETIHVNFDELPQMVSDHVSSDPVPQCPTMALEHDSLSPGHQSQENVPQAVETVTTSNELDLLFSLMFDELLNGTTQVVSKSSVVTTVDAPNQRQQHNTTSSTSITVAANTPSLNIQTTPKTTSQAPNVTTIENINQAETNKEYAQVEEDKFINIFSTPVQEREETSSRYIEAIQEELHQFDRLDVWELVDKPLCKIVINMKWLWKNKCDEENTIIHNKACLVAKGYSQQEGIDFEESFAPVARLEAVRLFVAYVAHKSLPIYQMDVKTAFLNGPLKEKVYVNKPDGFIDPHHHDKVYHLKKALYGLKQAQRAWYDELSNFLVSKGFSKGSIDPTLFITKKGEDIFLVQIYIDDIIFGSTNPKLSKRFEKLMHSKFEMSMIGDLKFFLGIQIHQSPRGIFINQAKYAQEILKKHGMTSCDNVGTPMATKPLDADLSRTPVDQIKYRSMVGALMYLTSSRSNIVHATCYCARYQARPTKKHLREAKRIFRTYGGIQFLGGDKLVSWSSKKQDCTSMPSAEADYVSLSACCPQVLWLRTQLTYYGFHFDKIPMYCDSKAAIANSCNPIQHSRTKHIDVRYHFIKEQVEKGIVELFFVGTEYQLADMFTKALPEDMFKYLVRRLGIVMTTKKIQEGRLKKFCVFGRQVNEGWSEDRVLVIVAHTYTLILPKQNNENFVLLYLVNAAGFCYCCQFMMRVAKFKVDAVKGNLLKGKFCFIQGDDYISTSGEALSL</sequence>
<dbReference type="PROSITE" id="PS50994">
    <property type="entry name" value="INTEGRASE"/>
    <property type="match status" value="1"/>
</dbReference>
<dbReference type="InterPro" id="IPR036397">
    <property type="entry name" value="RNaseH_sf"/>
</dbReference>
<dbReference type="PANTHER" id="PTHR11439">
    <property type="entry name" value="GAG-POL-RELATED RETROTRANSPOSON"/>
    <property type="match status" value="1"/>
</dbReference>
<reference evidence="3" key="2">
    <citation type="submission" date="2022-01" db="EMBL/GenBank/DDBJ databases">
        <authorList>
            <person name="Yamashiro T."/>
            <person name="Shiraishi A."/>
            <person name="Satake H."/>
            <person name="Nakayama K."/>
        </authorList>
    </citation>
    <scope>NUCLEOTIDE SEQUENCE</scope>
</reference>
<feature type="domain" description="Integrase catalytic" evidence="2">
    <location>
        <begin position="1018"/>
        <end position="1221"/>
    </location>
</feature>
<dbReference type="InterPro" id="IPR025724">
    <property type="entry name" value="GAG-pre-integrase_dom"/>
</dbReference>
<evidence type="ECO:0000313" key="3">
    <source>
        <dbReference type="EMBL" id="GJT41509.1"/>
    </source>
</evidence>
<dbReference type="Pfam" id="PF13976">
    <property type="entry name" value="gag_pre-integrs"/>
    <property type="match status" value="1"/>
</dbReference>
<dbReference type="InterPro" id="IPR013103">
    <property type="entry name" value="RVT_2"/>
</dbReference>
<evidence type="ECO:0000313" key="4">
    <source>
        <dbReference type="Proteomes" id="UP001151760"/>
    </source>
</evidence>
<keyword evidence="1" id="KW-0064">Aspartyl protease</keyword>
<evidence type="ECO:0000256" key="1">
    <source>
        <dbReference type="ARBA" id="ARBA00022750"/>
    </source>
</evidence>
<dbReference type="EMBL" id="BQNB010015568">
    <property type="protein sequence ID" value="GJT41509.1"/>
    <property type="molecule type" value="Genomic_DNA"/>
</dbReference>
<gene>
    <name evidence="3" type="ORF">Tco_0941374</name>
</gene>
<proteinExistence type="predicted"/>
<dbReference type="InterPro" id="IPR012337">
    <property type="entry name" value="RNaseH-like_sf"/>
</dbReference>
<keyword evidence="1" id="KW-0645">Protease</keyword>
<dbReference type="PANTHER" id="PTHR11439:SF495">
    <property type="entry name" value="REVERSE TRANSCRIPTASE, RNA-DEPENDENT DNA POLYMERASE-RELATED"/>
    <property type="match status" value="1"/>
</dbReference>
<evidence type="ECO:0000259" key="2">
    <source>
        <dbReference type="PROSITE" id="PS50994"/>
    </source>
</evidence>
<organism evidence="3 4">
    <name type="scientific">Tanacetum coccineum</name>
    <dbReference type="NCBI Taxonomy" id="301880"/>
    <lineage>
        <taxon>Eukaryota</taxon>
        <taxon>Viridiplantae</taxon>
        <taxon>Streptophyta</taxon>
        <taxon>Embryophyta</taxon>
        <taxon>Tracheophyta</taxon>
        <taxon>Spermatophyta</taxon>
        <taxon>Magnoliopsida</taxon>
        <taxon>eudicotyledons</taxon>
        <taxon>Gunneridae</taxon>
        <taxon>Pentapetalae</taxon>
        <taxon>asterids</taxon>
        <taxon>campanulids</taxon>
        <taxon>Asterales</taxon>
        <taxon>Asteraceae</taxon>
        <taxon>Asteroideae</taxon>
        <taxon>Anthemideae</taxon>
        <taxon>Anthemidinae</taxon>
        <taxon>Tanacetum</taxon>
    </lineage>
</organism>
<dbReference type="InterPro" id="IPR043502">
    <property type="entry name" value="DNA/RNA_pol_sf"/>
</dbReference>
<name>A0ABQ5DRM3_9ASTR</name>
<accession>A0ABQ5DRM3</accession>
<dbReference type="InterPro" id="IPR001584">
    <property type="entry name" value="Integrase_cat-core"/>
</dbReference>
<keyword evidence="1" id="KW-0378">Hydrolase</keyword>
<dbReference type="InterPro" id="IPR057670">
    <property type="entry name" value="SH3_retrovirus"/>
</dbReference>
<dbReference type="Pfam" id="PF25597">
    <property type="entry name" value="SH3_retrovirus"/>
    <property type="match status" value="1"/>
</dbReference>
<dbReference type="Pfam" id="PF07727">
    <property type="entry name" value="RVT_2"/>
    <property type="match status" value="1"/>
</dbReference>
<dbReference type="Proteomes" id="UP001151760">
    <property type="component" value="Unassembled WGS sequence"/>
</dbReference>